<accession>A0A139N4Y2</accession>
<evidence type="ECO:0000313" key="5">
    <source>
        <dbReference type="Proteomes" id="UP000070377"/>
    </source>
</evidence>
<dbReference type="Gene3D" id="1.10.357.10">
    <property type="entry name" value="Tetracycline Repressor, domain 2"/>
    <property type="match status" value="1"/>
</dbReference>
<evidence type="ECO:0000256" key="1">
    <source>
        <dbReference type="ARBA" id="ARBA00023125"/>
    </source>
</evidence>
<evidence type="ECO:0000256" key="2">
    <source>
        <dbReference type="PROSITE-ProRule" id="PRU00335"/>
    </source>
</evidence>
<dbReference type="AlphaFoldDB" id="A0A139N4Y2"/>
<dbReference type="PATRIC" id="fig|45634.12.peg.322"/>
<sequence>MQQRQTTTKVDIKEAFIQLLATKSVEDISISQLTKKAGVNRSTFYLHYLDKQDFLEQLREETLRIVRTILRKETFNQQERLEEVLLYFRENISFFSEIAQNPMFHFSDNIRTFLLGMIESTPRSRTIIVDAYHMPERYAVTMYVSGLTGLIVDWIVNGAQETPQQLTKIILDSPGMEWFKEK</sequence>
<gene>
    <name evidence="4" type="ORF">SCRDD08_00311</name>
</gene>
<feature type="DNA-binding region" description="H-T-H motif" evidence="2">
    <location>
        <begin position="29"/>
        <end position="48"/>
    </location>
</feature>
<dbReference type="GO" id="GO:0003677">
    <property type="term" value="F:DNA binding"/>
    <property type="evidence" value="ECO:0007669"/>
    <property type="project" value="UniProtKB-UniRule"/>
</dbReference>
<dbReference type="InterPro" id="IPR039532">
    <property type="entry name" value="TetR_C_Firmicutes"/>
</dbReference>
<evidence type="ECO:0000313" key="4">
    <source>
        <dbReference type="EMBL" id="KXT70993.1"/>
    </source>
</evidence>
<dbReference type="PROSITE" id="PS50977">
    <property type="entry name" value="HTH_TETR_2"/>
    <property type="match status" value="1"/>
</dbReference>
<feature type="domain" description="HTH tetR-type" evidence="3">
    <location>
        <begin position="6"/>
        <end position="66"/>
    </location>
</feature>
<dbReference type="Proteomes" id="UP000070377">
    <property type="component" value="Unassembled WGS sequence"/>
</dbReference>
<reference evidence="4 5" key="1">
    <citation type="submission" date="2016-01" db="EMBL/GenBank/DDBJ databases">
        <title>Highly variable Streptococcus oralis are common among viridans streptococci isolated from primates.</title>
        <authorList>
            <person name="Denapaite D."/>
            <person name="Rieger M."/>
            <person name="Koendgen S."/>
            <person name="Brueckner R."/>
            <person name="Ochigava I."/>
            <person name="Kappeler P."/>
            <person name="Maetz-Rensing K."/>
            <person name="Leendertz F."/>
            <person name="Hakenbeck R."/>
        </authorList>
    </citation>
    <scope>NUCLEOTIDE SEQUENCE [LARGE SCALE GENOMIC DNA]</scope>
    <source>
        <strain evidence="4 5">DD08</strain>
    </source>
</reference>
<dbReference type="EMBL" id="LQRD01000016">
    <property type="protein sequence ID" value="KXT70993.1"/>
    <property type="molecule type" value="Genomic_DNA"/>
</dbReference>
<keyword evidence="1 2" id="KW-0238">DNA-binding</keyword>
<dbReference type="Pfam" id="PF00440">
    <property type="entry name" value="TetR_N"/>
    <property type="match status" value="1"/>
</dbReference>
<dbReference type="InterPro" id="IPR009057">
    <property type="entry name" value="Homeodomain-like_sf"/>
</dbReference>
<dbReference type="PANTHER" id="PTHR43479:SF7">
    <property type="entry name" value="TETR-FAMILY TRANSCRIPTIONAL REGULATOR"/>
    <property type="match status" value="1"/>
</dbReference>
<proteinExistence type="predicted"/>
<dbReference type="InterPro" id="IPR050624">
    <property type="entry name" value="HTH-type_Tx_Regulator"/>
</dbReference>
<dbReference type="STRING" id="45634.SCRDD08_00311"/>
<dbReference type="SUPFAM" id="SSF46689">
    <property type="entry name" value="Homeodomain-like"/>
    <property type="match status" value="1"/>
</dbReference>
<dbReference type="RefSeq" id="WP_061422121.1">
    <property type="nucleotide sequence ID" value="NZ_KQ969062.1"/>
</dbReference>
<dbReference type="Pfam" id="PF14278">
    <property type="entry name" value="TetR_C_8"/>
    <property type="match status" value="1"/>
</dbReference>
<organism evidence="4 5">
    <name type="scientific">Streptococcus cristatus</name>
    <dbReference type="NCBI Taxonomy" id="45634"/>
    <lineage>
        <taxon>Bacteria</taxon>
        <taxon>Bacillati</taxon>
        <taxon>Bacillota</taxon>
        <taxon>Bacilli</taxon>
        <taxon>Lactobacillales</taxon>
        <taxon>Streptococcaceae</taxon>
        <taxon>Streptococcus</taxon>
    </lineage>
</organism>
<comment type="caution">
    <text evidence="4">The sequence shown here is derived from an EMBL/GenBank/DDBJ whole genome shotgun (WGS) entry which is preliminary data.</text>
</comment>
<evidence type="ECO:0000259" key="3">
    <source>
        <dbReference type="PROSITE" id="PS50977"/>
    </source>
</evidence>
<protein>
    <submittedName>
        <fullName evidence="4">Transcriptional regulator, TetR family</fullName>
    </submittedName>
</protein>
<name>A0A139N4Y2_STRCR</name>
<dbReference type="InterPro" id="IPR001647">
    <property type="entry name" value="HTH_TetR"/>
</dbReference>
<dbReference type="PANTHER" id="PTHR43479">
    <property type="entry name" value="ACREF/ENVCD OPERON REPRESSOR-RELATED"/>
    <property type="match status" value="1"/>
</dbReference>